<dbReference type="Proteomes" id="UP001454036">
    <property type="component" value="Unassembled WGS sequence"/>
</dbReference>
<protein>
    <submittedName>
        <fullName evidence="2">Uncharacterized protein</fullName>
    </submittedName>
</protein>
<feature type="compositionally biased region" description="Polar residues" evidence="1">
    <location>
        <begin position="173"/>
        <end position="182"/>
    </location>
</feature>
<keyword evidence="3" id="KW-1185">Reference proteome</keyword>
<organism evidence="2 3">
    <name type="scientific">Lithospermum erythrorhizon</name>
    <name type="common">Purple gromwell</name>
    <name type="synonym">Lithospermum officinale var. erythrorhizon</name>
    <dbReference type="NCBI Taxonomy" id="34254"/>
    <lineage>
        <taxon>Eukaryota</taxon>
        <taxon>Viridiplantae</taxon>
        <taxon>Streptophyta</taxon>
        <taxon>Embryophyta</taxon>
        <taxon>Tracheophyta</taxon>
        <taxon>Spermatophyta</taxon>
        <taxon>Magnoliopsida</taxon>
        <taxon>eudicotyledons</taxon>
        <taxon>Gunneridae</taxon>
        <taxon>Pentapetalae</taxon>
        <taxon>asterids</taxon>
        <taxon>lamiids</taxon>
        <taxon>Boraginales</taxon>
        <taxon>Boraginaceae</taxon>
        <taxon>Boraginoideae</taxon>
        <taxon>Lithospermeae</taxon>
        <taxon>Lithospermum</taxon>
    </lineage>
</organism>
<dbReference type="AlphaFoldDB" id="A0AAV3R133"/>
<name>A0AAV3R133_LITER</name>
<feature type="compositionally biased region" description="Basic residues" evidence="1">
    <location>
        <begin position="157"/>
        <end position="169"/>
    </location>
</feature>
<proteinExistence type="predicted"/>
<reference evidence="2 3" key="1">
    <citation type="submission" date="2024-01" db="EMBL/GenBank/DDBJ databases">
        <title>The complete chloroplast genome sequence of Lithospermum erythrorhizon: insights into the phylogenetic relationship among Boraginaceae species and the maternal lineages of purple gromwells.</title>
        <authorList>
            <person name="Okada T."/>
            <person name="Watanabe K."/>
        </authorList>
    </citation>
    <scope>NUCLEOTIDE SEQUENCE [LARGE SCALE GENOMIC DNA]</scope>
</reference>
<evidence type="ECO:0000256" key="1">
    <source>
        <dbReference type="SAM" id="MobiDB-lite"/>
    </source>
</evidence>
<dbReference type="EMBL" id="BAABME010006523">
    <property type="protein sequence ID" value="GAA0168603.1"/>
    <property type="molecule type" value="Genomic_DNA"/>
</dbReference>
<evidence type="ECO:0000313" key="3">
    <source>
        <dbReference type="Proteomes" id="UP001454036"/>
    </source>
</evidence>
<sequence length="208" mass="22793">MAEGVPRIWTLKEEARGLPPCTAEDLDSIAKLRNSLPHGENKRPWYTFCDEAMLVAAGLVYEKVFSSKDKSQPPSWEDISSITASTQPQLVTFDDMLMDRLSLFTRVAIVTKTKPCESLYSKAVSSSLPPTTTVPIPAINPFMKRMETAAPSVPPPKRAKKTIPSRKKVLAWDSSSEESPNQEMQLIVGAKAQPASIVALDSSTTISD</sequence>
<gene>
    <name evidence="2" type="ORF">LIER_23280</name>
</gene>
<evidence type="ECO:0000313" key="2">
    <source>
        <dbReference type="EMBL" id="GAA0168603.1"/>
    </source>
</evidence>
<feature type="region of interest" description="Disordered" evidence="1">
    <location>
        <begin position="148"/>
        <end position="182"/>
    </location>
</feature>
<accession>A0AAV3R133</accession>
<comment type="caution">
    <text evidence="2">The sequence shown here is derived from an EMBL/GenBank/DDBJ whole genome shotgun (WGS) entry which is preliminary data.</text>
</comment>